<dbReference type="RefSeq" id="WP_191870294.1">
    <property type="nucleotide sequence ID" value="NZ_BMRU01000094.1"/>
</dbReference>
<organism evidence="2 3">
    <name type="scientific">Streptomyces virginiae</name>
    <name type="common">Streptomyces cinnamonensis</name>
    <dbReference type="NCBI Taxonomy" id="1961"/>
    <lineage>
        <taxon>Bacteria</taxon>
        <taxon>Bacillati</taxon>
        <taxon>Actinomycetota</taxon>
        <taxon>Actinomycetes</taxon>
        <taxon>Kitasatosporales</taxon>
        <taxon>Streptomycetaceae</taxon>
        <taxon>Streptomyces</taxon>
    </lineage>
</organism>
<dbReference type="Proteomes" id="UP000660554">
    <property type="component" value="Unassembled WGS sequence"/>
</dbReference>
<keyword evidence="3" id="KW-1185">Reference proteome</keyword>
<reference evidence="3" key="1">
    <citation type="submission" date="2020-09" db="EMBL/GenBank/DDBJ databases">
        <title>Whole genome shotgun sequence of Streptomyces cinnamonensis NBRC 15873.</title>
        <authorList>
            <person name="Komaki H."/>
            <person name="Tamura T."/>
        </authorList>
    </citation>
    <scope>NUCLEOTIDE SEQUENCE [LARGE SCALE GENOMIC DNA]</scope>
    <source>
        <strain evidence="3">NBRC 15873</strain>
    </source>
</reference>
<evidence type="ECO:0000313" key="3">
    <source>
        <dbReference type="Proteomes" id="UP000660554"/>
    </source>
</evidence>
<protein>
    <submittedName>
        <fullName evidence="2">Uncharacterized protein</fullName>
    </submittedName>
</protein>
<feature type="compositionally biased region" description="Basic residues" evidence="1">
    <location>
        <begin position="67"/>
        <end position="78"/>
    </location>
</feature>
<dbReference type="Pfam" id="PF19771">
    <property type="entry name" value="DUF6257"/>
    <property type="match status" value="1"/>
</dbReference>
<dbReference type="EMBL" id="BNDV01000016">
    <property type="protein sequence ID" value="GHI16494.1"/>
    <property type="molecule type" value="Genomic_DNA"/>
</dbReference>
<comment type="caution">
    <text evidence="2">The sequence shown here is derived from an EMBL/GenBank/DDBJ whole genome shotgun (WGS) entry which is preliminary data.</text>
</comment>
<proteinExistence type="predicted"/>
<sequence>MVKDPKFTAREITKIGWYTARMAKRGIAGENVHLGDLQKKVDRIIDGAREREARQAADAAEAEKAARKARAKNGKTRK</sequence>
<name>A0ABQ3NUN4_STRVG</name>
<dbReference type="GeneID" id="86955562"/>
<feature type="region of interest" description="Disordered" evidence="1">
    <location>
        <begin position="51"/>
        <end position="78"/>
    </location>
</feature>
<evidence type="ECO:0000256" key="1">
    <source>
        <dbReference type="SAM" id="MobiDB-lite"/>
    </source>
</evidence>
<gene>
    <name evidence="2" type="ORF">Scinn_59570</name>
</gene>
<dbReference type="InterPro" id="IPR046224">
    <property type="entry name" value="DUF6257"/>
</dbReference>
<evidence type="ECO:0000313" key="2">
    <source>
        <dbReference type="EMBL" id="GHI16494.1"/>
    </source>
</evidence>
<feature type="compositionally biased region" description="Basic and acidic residues" evidence="1">
    <location>
        <begin position="51"/>
        <end position="66"/>
    </location>
</feature>
<accession>A0ABQ3NUN4</accession>